<dbReference type="EMBL" id="CH991544">
    <property type="protein sequence ID" value="EDQ91991.1"/>
    <property type="molecule type" value="Genomic_DNA"/>
</dbReference>
<dbReference type="GO" id="GO:0005815">
    <property type="term" value="C:microtubule organizing center"/>
    <property type="evidence" value="ECO:0000318"/>
    <property type="project" value="GO_Central"/>
</dbReference>
<dbReference type="Proteomes" id="UP000001357">
    <property type="component" value="Unassembled WGS sequence"/>
</dbReference>
<dbReference type="InterPro" id="IPR036961">
    <property type="entry name" value="Kinesin_motor_dom_sf"/>
</dbReference>
<keyword evidence="1" id="KW-0493">Microtubule</keyword>
<dbReference type="GO" id="GO:0007018">
    <property type="term" value="P:microtubule-based movement"/>
    <property type="evidence" value="ECO:0000318"/>
    <property type="project" value="GO_Central"/>
</dbReference>
<dbReference type="InterPro" id="IPR027417">
    <property type="entry name" value="P-loop_NTPase"/>
</dbReference>
<dbReference type="GO" id="GO:0003777">
    <property type="term" value="F:microtubule motor activity"/>
    <property type="evidence" value="ECO:0000318"/>
    <property type="project" value="GO_Central"/>
</dbReference>
<dbReference type="GO" id="GO:0005871">
    <property type="term" value="C:kinesin complex"/>
    <property type="evidence" value="ECO:0000318"/>
    <property type="project" value="GO_Central"/>
</dbReference>
<feature type="domain" description="Kinesin motor" evidence="6">
    <location>
        <begin position="16"/>
        <end position="348"/>
    </location>
</feature>
<evidence type="ECO:0000256" key="3">
    <source>
        <dbReference type="ARBA" id="ARBA00022840"/>
    </source>
</evidence>
<dbReference type="InterPro" id="IPR001752">
    <property type="entry name" value="Kinesin_motor_dom"/>
</dbReference>
<dbReference type="CDD" id="cd01366">
    <property type="entry name" value="KISc_C_terminal"/>
    <property type="match status" value="1"/>
</dbReference>
<dbReference type="GO" id="GO:0005874">
    <property type="term" value="C:microtubule"/>
    <property type="evidence" value="ECO:0000318"/>
    <property type="project" value="GO_Central"/>
</dbReference>
<evidence type="ECO:0000256" key="5">
    <source>
        <dbReference type="PROSITE-ProRule" id="PRU00283"/>
    </source>
</evidence>
<dbReference type="SMART" id="SM00129">
    <property type="entry name" value="KISc"/>
    <property type="match status" value="1"/>
</dbReference>
<dbReference type="FunCoup" id="A9URV3">
    <property type="interactions" value="353"/>
</dbReference>
<keyword evidence="2 5" id="KW-0547">Nucleotide-binding</keyword>
<organism evidence="7 8">
    <name type="scientific">Monosiga brevicollis</name>
    <name type="common">Choanoflagellate</name>
    <dbReference type="NCBI Taxonomy" id="81824"/>
    <lineage>
        <taxon>Eukaryota</taxon>
        <taxon>Choanoflagellata</taxon>
        <taxon>Craspedida</taxon>
        <taxon>Salpingoecidae</taxon>
        <taxon>Monosiga</taxon>
    </lineage>
</organism>
<evidence type="ECO:0000313" key="8">
    <source>
        <dbReference type="Proteomes" id="UP000001357"/>
    </source>
</evidence>
<dbReference type="FunFam" id="3.40.850.10:FF:000113">
    <property type="entry name" value="Kinesin-like protein"/>
    <property type="match status" value="1"/>
</dbReference>
<dbReference type="STRING" id="81824.A9URV3"/>
<dbReference type="GO" id="GO:0090307">
    <property type="term" value="P:mitotic spindle assembly"/>
    <property type="evidence" value="ECO:0000318"/>
    <property type="project" value="GO_Central"/>
</dbReference>
<dbReference type="RefSeq" id="XP_001743277.1">
    <property type="nucleotide sequence ID" value="XM_001743225.1"/>
</dbReference>
<dbReference type="KEGG" id="mbr:MONBRDRAFT_14231"/>
<sequence length="361" mass="39452">TCRRQLHNTIQELKGNIRVFCRVRPMLPSEGGDMATMAFPDEKEQRVLSLTTTTEGGVAGKARSKTMQFTFDKVFGPSTSQEECFEDISQLVRSALDGYNVCIFAYGQTGSGKTYTMEGGQGEQRGVIPRAVEQIFLAAEAAASTHWKYEFSATFLEIYNETVRDLLADDATQRLELRRPKGSAAVQIPGLAEQAVHSAEDILALLARAQQNRAVAATKANEHSSRSHSVFRLHIRGSNSSTEETCRADLNLIDLAGSERLKSSKAEGQQLEETKAINKSLSALGNVILNLGKDNAHVPYRDSKLTFLLQDSLMGQSKTLMMVNLNPRAESATETISTLRFATKVNQCQVGTARKNAAGSA</sequence>
<keyword evidence="4 5" id="KW-0505">Motor protein</keyword>
<dbReference type="PANTHER" id="PTHR47972:SF45">
    <property type="entry name" value="PROTEIN CLARET SEGREGATIONAL"/>
    <property type="match status" value="1"/>
</dbReference>
<evidence type="ECO:0000256" key="4">
    <source>
        <dbReference type="ARBA" id="ARBA00023175"/>
    </source>
</evidence>
<dbReference type="Pfam" id="PF00225">
    <property type="entry name" value="Kinesin"/>
    <property type="match status" value="1"/>
</dbReference>
<dbReference type="GO" id="GO:0005737">
    <property type="term" value="C:cytoplasm"/>
    <property type="evidence" value="ECO:0000318"/>
    <property type="project" value="GO_Central"/>
</dbReference>
<dbReference type="GO" id="GO:0008017">
    <property type="term" value="F:microtubule binding"/>
    <property type="evidence" value="ECO:0000318"/>
    <property type="project" value="GO_Central"/>
</dbReference>
<accession>A9URV3</accession>
<feature type="binding site" evidence="5">
    <location>
        <begin position="107"/>
        <end position="114"/>
    </location>
    <ligand>
        <name>ATP</name>
        <dbReference type="ChEBI" id="CHEBI:30616"/>
    </ligand>
</feature>
<dbReference type="GO" id="GO:0016887">
    <property type="term" value="F:ATP hydrolysis activity"/>
    <property type="evidence" value="ECO:0000318"/>
    <property type="project" value="GO_Central"/>
</dbReference>
<feature type="non-terminal residue" evidence="7">
    <location>
        <position position="1"/>
    </location>
</feature>
<dbReference type="GeneID" id="5888650"/>
<comment type="similarity">
    <text evidence="5">Belongs to the TRAFAC class myosin-kinesin ATPase superfamily. Kinesin family.</text>
</comment>
<evidence type="ECO:0000256" key="2">
    <source>
        <dbReference type="ARBA" id="ARBA00022741"/>
    </source>
</evidence>
<name>A9URV3_MONBE</name>
<dbReference type="SUPFAM" id="SSF52540">
    <property type="entry name" value="P-loop containing nucleoside triphosphate hydrolases"/>
    <property type="match status" value="1"/>
</dbReference>
<evidence type="ECO:0000313" key="7">
    <source>
        <dbReference type="EMBL" id="EDQ91991.1"/>
    </source>
</evidence>
<proteinExistence type="inferred from homology"/>
<dbReference type="PRINTS" id="PR00380">
    <property type="entry name" value="KINESINHEAVY"/>
</dbReference>
<dbReference type="OMA" id="CIGMSGV"/>
<keyword evidence="8" id="KW-1185">Reference proteome</keyword>
<dbReference type="AlphaFoldDB" id="A9URV3"/>
<dbReference type="InterPro" id="IPR027640">
    <property type="entry name" value="Kinesin-like_fam"/>
</dbReference>
<dbReference type="GO" id="GO:0005524">
    <property type="term" value="F:ATP binding"/>
    <property type="evidence" value="ECO:0007669"/>
    <property type="project" value="UniProtKB-UniRule"/>
</dbReference>
<reference evidence="7 8" key="1">
    <citation type="journal article" date="2008" name="Nature">
        <title>The genome of the choanoflagellate Monosiga brevicollis and the origin of metazoans.</title>
        <authorList>
            <consortium name="JGI Sequencing"/>
            <person name="King N."/>
            <person name="Westbrook M.J."/>
            <person name="Young S.L."/>
            <person name="Kuo A."/>
            <person name="Abedin M."/>
            <person name="Chapman J."/>
            <person name="Fairclough S."/>
            <person name="Hellsten U."/>
            <person name="Isogai Y."/>
            <person name="Letunic I."/>
            <person name="Marr M."/>
            <person name="Pincus D."/>
            <person name="Putnam N."/>
            <person name="Rokas A."/>
            <person name="Wright K.J."/>
            <person name="Zuzow R."/>
            <person name="Dirks W."/>
            <person name="Good M."/>
            <person name="Goodstein D."/>
            <person name="Lemons D."/>
            <person name="Li W."/>
            <person name="Lyons J.B."/>
            <person name="Morris A."/>
            <person name="Nichols S."/>
            <person name="Richter D.J."/>
            <person name="Salamov A."/>
            <person name="Bork P."/>
            <person name="Lim W.A."/>
            <person name="Manning G."/>
            <person name="Miller W.T."/>
            <person name="McGinnis W."/>
            <person name="Shapiro H."/>
            <person name="Tjian R."/>
            <person name="Grigoriev I.V."/>
            <person name="Rokhsar D."/>
        </authorList>
    </citation>
    <scope>NUCLEOTIDE SEQUENCE [LARGE SCALE GENOMIC DNA]</scope>
    <source>
        <strain evidence="8">MX1 / ATCC 50154</strain>
    </source>
</reference>
<keyword evidence="3 5" id="KW-0067">ATP-binding</keyword>
<dbReference type="InParanoid" id="A9URV3"/>
<dbReference type="GO" id="GO:0072686">
    <property type="term" value="C:mitotic spindle"/>
    <property type="evidence" value="ECO:0000318"/>
    <property type="project" value="GO_Central"/>
</dbReference>
<dbReference type="Gene3D" id="3.40.850.10">
    <property type="entry name" value="Kinesin motor domain"/>
    <property type="match status" value="1"/>
</dbReference>
<dbReference type="PANTHER" id="PTHR47972">
    <property type="entry name" value="KINESIN-LIKE PROTEIN KLP-3"/>
    <property type="match status" value="1"/>
</dbReference>
<dbReference type="eggNOG" id="KOG0239">
    <property type="taxonomic scope" value="Eukaryota"/>
</dbReference>
<evidence type="ECO:0000256" key="1">
    <source>
        <dbReference type="ARBA" id="ARBA00022701"/>
    </source>
</evidence>
<gene>
    <name evidence="7" type="ORF">MONBRDRAFT_14231</name>
</gene>
<evidence type="ECO:0000259" key="6">
    <source>
        <dbReference type="PROSITE" id="PS50067"/>
    </source>
</evidence>
<dbReference type="GO" id="GO:0005634">
    <property type="term" value="C:nucleus"/>
    <property type="evidence" value="ECO:0000318"/>
    <property type="project" value="GO_Central"/>
</dbReference>
<dbReference type="PROSITE" id="PS50067">
    <property type="entry name" value="KINESIN_MOTOR_2"/>
    <property type="match status" value="1"/>
</dbReference>
<protein>
    <recommendedName>
        <fullName evidence="6">Kinesin motor domain-containing protein</fullName>
    </recommendedName>
</protein>